<dbReference type="SMART" id="SM00339">
    <property type="entry name" value="FH"/>
    <property type="match status" value="1"/>
</dbReference>
<gene>
    <name evidence="3" type="ORF">EXN66_Car007013</name>
</gene>
<keyword evidence="1" id="KW-0238">DNA-binding</keyword>
<dbReference type="Proteomes" id="UP000503349">
    <property type="component" value="Chromosome 6"/>
</dbReference>
<keyword evidence="4" id="KW-1185">Reference proteome</keyword>
<reference evidence="4" key="2">
    <citation type="submission" date="2019-02" db="EMBL/GenBank/DDBJ databases">
        <title>Opniocepnalus argus Var Kimnra genome.</title>
        <authorList>
            <person name="Zhou C."/>
            <person name="Xiao S."/>
        </authorList>
    </citation>
    <scope>NUCLEOTIDE SEQUENCE [LARGE SCALE GENOMIC DNA]</scope>
</reference>
<name>A0A6G1PMX2_CHAAH</name>
<organism evidence="3 4">
    <name type="scientific">Channa argus</name>
    <name type="common">Northern snakehead</name>
    <name type="synonym">Ophicephalus argus</name>
    <dbReference type="NCBI Taxonomy" id="215402"/>
    <lineage>
        <taxon>Eukaryota</taxon>
        <taxon>Metazoa</taxon>
        <taxon>Chordata</taxon>
        <taxon>Craniata</taxon>
        <taxon>Vertebrata</taxon>
        <taxon>Euteleostomi</taxon>
        <taxon>Actinopterygii</taxon>
        <taxon>Neopterygii</taxon>
        <taxon>Teleostei</taxon>
        <taxon>Neoteleostei</taxon>
        <taxon>Acanthomorphata</taxon>
        <taxon>Anabantaria</taxon>
        <taxon>Anabantiformes</taxon>
        <taxon>Channoidei</taxon>
        <taxon>Channidae</taxon>
        <taxon>Channa</taxon>
    </lineage>
</organism>
<evidence type="ECO:0000256" key="1">
    <source>
        <dbReference type="ARBA" id="ARBA00023125"/>
    </source>
</evidence>
<proteinExistence type="predicted"/>
<dbReference type="InterPro" id="IPR001766">
    <property type="entry name" value="Fork_head_dom"/>
</dbReference>
<accession>A0A6G1PMX2</accession>
<sequence length="244" mass="27419">MTKNQRNPVVLEDYWRINRFSHFPKSATTGLLEEEEVVTTNAQMEEGGRVVNNNNNNKMDDSLTSLRWLQEFSILGANVQQQAHQQPHLSGKQVGSYAPPSPFTSIGMPLTPDMPTAAAYSMIQSFHGIVAHGHCPDELDYKTNVHIKPPYTYTTHICMDGRSSTSGWTPSVIYKWTTDNFCYYRHAGPTFQHISHSLPESLWSEEEEQGCSDFLSNSTVNLDQLLDLGETFEGDPSTCIDSLL</sequence>
<evidence type="ECO:0000313" key="4">
    <source>
        <dbReference type="Proteomes" id="UP000503349"/>
    </source>
</evidence>
<protein>
    <submittedName>
        <fullName evidence="3">Forkhead box protein J1-A</fullName>
    </submittedName>
</protein>
<dbReference type="InterPro" id="IPR047513">
    <property type="entry name" value="FOXJ1"/>
</dbReference>
<reference evidence="3 4" key="1">
    <citation type="submission" date="2019-02" db="EMBL/GenBank/DDBJ databases">
        <title>Opniocepnalus argus genome.</title>
        <authorList>
            <person name="Zhou C."/>
            <person name="Xiao S."/>
        </authorList>
    </citation>
    <scope>NUCLEOTIDE SEQUENCE [LARGE SCALE GENOMIC DNA]</scope>
    <source>
        <strain evidence="3">OARG1902GOOAL</strain>
        <tissue evidence="3">Muscle</tissue>
    </source>
</reference>
<dbReference type="PANTHER" id="PTHR46805">
    <property type="entry name" value="FORKHEAD BOX PROTEIN J1"/>
    <property type="match status" value="1"/>
</dbReference>
<dbReference type="PANTHER" id="PTHR46805:SF2">
    <property type="entry name" value="FORKHEAD BOX PROTEIN J1-A"/>
    <property type="match status" value="1"/>
</dbReference>
<feature type="domain" description="Fork-head" evidence="2">
    <location>
        <begin position="146"/>
        <end position="218"/>
    </location>
</feature>
<dbReference type="AlphaFoldDB" id="A0A6G1PMX2"/>
<dbReference type="GO" id="GO:0005634">
    <property type="term" value="C:nucleus"/>
    <property type="evidence" value="ECO:0007669"/>
    <property type="project" value="TreeGrafter"/>
</dbReference>
<dbReference type="GO" id="GO:0000981">
    <property type="term" value="F:DNA-binding transcription factor activity, RNA polymerase II-specific"/>
    <property type="evidence" value="ECO:0007669"/>
    <property type="project" value="TreeGrafter"/>
</dbReference>
<dbReference type="InterPro" id="IPR036388">
    <property type="entry name" value="WH-like_DNA-bd_sf"/>
</dbReference>
<evidence type="ECO:0000313" key="3">
    <source>
        <dbReference type="EMBL" id="KAF3691338.1"/>
    </source>
</evidence>
<dbReference type="GO" id="GO:0000978">
    <property type="term" value="F:RNA polymerase II cis-regulatory region sequence-specific DNA binding"/>
    <property type="evidence" value="ECO:0007669"/>
    <property type="project" value="TreeGrafter"/>
</dbReference>
<dbReference type="Gene3D" id="1.10.10.10">
    <property type="entry name" value="Winged helix-like DNA-binding domain superfamily/Winged helix DNA-binding domain"/>
    <property type="match status" value="1"/>
</dbReference>
<evidence type="ECO:0000259" key="2">
    <source>
        <dbReference type="SMART" id="SM00339"/>
    </source>
</evidence>
<dbReference type="EMBL" id="CM015717">
    <property type="protein sequence ID" value="KAF3691338.1"/>
    <property type="molecule type" value="Genomic_DNA"/>
</dbReference>